<keyword evidence="2" id="KW-1185">Reference proteome</keyword>
<dbReference type="EMBL" id="CP150484">
    <property type="protein sequence ID" value="WYW14019.1"/>
    <property type="molecule type" value="Genomic_DNA"/>
</dbReference>
<accession>A0ACD5B462</accession>
<protein>
    <submittedName>
        <fullName evidence="1">Uncharacterized protein</fullName>
    </submittedName>
</protein>
<organism evidence="1 2">
    <name type="scientific">Amycolatopsis coloradensis</name>
    <dbReference type="NCBI Taxonomy" id="76021"/>
    <lineage>
        <taxon>Bacteria</taxon>
        <taxon>Bacillati</taxon>
        <taxon>Actinomycetota</taxon>
        <taxon>Actinomycetes</taxon>
        <taxon>Pseudonocardiales</taxon>
        <taxon>Pseudonocardiaceae</taxon>
        <taxon>Amycolatopsis</taxon>
    </lineage>
</organism>
<gene>
    <name evidence="1" type="ORF">LCL61_00475</name>
</gene>
<evidence type="ECO:0000313" key="2">
    <source>
        <dbReference type="Proteomes" id="UP001456344"/>
    </source>
</evidence>
<dbReference type="Proteomes" id="UP001456344">
    <property type="component" value="Chromosome"/>
</dbReference>
<reference evidence="1" key="1">
    <citation type="submission" date="2023-10" db="EMBL/GenBank/DDBJ databases">
        <title>Whole genome sequencing of actinobacterial strain Amycolatopsis sp. (BCA-696) identifies the underlying plant growth-promoting genes.</title>
        <authorList>
            <person name="Gandham P."/>
            <person name="Vadla N."/>
            <person name="Saji A."/>
            <person name="Srinivas V."/>
            <person name="Ruperao P."/>
            <person name="Selvanayagam S."/>
            <person name="Saxena R.K."/>
            <person name="Rathore A."/>
            <person name="Gopalakrishnan S."/>
            <person name="Thakur V."/>
        </authorList>
    </citation>
    <scope>NUCLEOTIDE SEQUENCE</scope>
    <source>
        <strain evidence="1">BCA-696</strain>
    </source>
</reference>
<name>A0ACD5B462_9PSEU</name>
<sequence>MRKAVLSAVLGAALAFAVTTALPITAAATPSVAPCTWVASDLPVPVGANGGSVAVAGPNGYLAGSVWKENKRVNVLWHNREVVEMPQPPNGATLQFSAISGRGEVVGYQSSSDVSAGFRYHEGVYETLPSPPGVRATATAINESGDIVGYIGDGRVPYQVILWPANTPGSYRIIADGKAVGIDNAGRVVTEPGLVWSPDGSTRQLAGYGDLVIQRYQGERIVGLSWTQGEQLIEWDVNTGAVLGKTPGTVAMGINANGLLAAWYFNDAGSHTLGIWRNRTFTGDFAPASRISAVTDDDQLAGSHGPASPWVPATWSCVSAP</sequence>
<evidence type="ECO:0000313" key="1">
    <source>
        <dbReference type="EMBL" id="WYW14019.1"/>
    </source>
</evidence>
<proteinExistence type="predicted"/>